<organism evidence="1">
    <name type="scientific">marine sediment metagenome</name>
    <dbReference type="NCBI Taxonomy" id="412755"/>
    <lineage>
        <taxon>unclassified sequences</taxon>
        <taxon>metagenomes</taxon>
        <taxon>ecological metagenomes</taxon>
    </lineage>
</organism>
<proteinExistence type="predicted"/>
<accession>X1SYZ0</accession>
<gene>
    <name evidence="1" type="ORF">S12H4_39176</name>
</gene>
<comment type="caution">
    <text evidence="1">The sequence shown here is derived from an EMBL/GenBank/DDBJ whole genome shotgun (WGS) entry which is preliminary data.</text>
</comment>
<dbReference type="EMBL" id="BARW01023651">
    <property type="protein sequence ID" value="GAI98158.1"/>
    <property type="molecule type" value="Genomic_DNA"/>
</dbReference>
<sequence length="39" mass="4454">KKALMKQECQTKLQKIPIPLKPPVDSLYKTETWITANGL</sequence>
<feature type="non-terminal residue" evidence="1">
    <location>
        <position position="1"/>
    </location>
</feature>
<evidence type="ECO:0000313" key="1">
    <source>
        <dbReference type="EMBL" id="GAI98158.1"/>
    </source>
</evidence>
<protein>
    <submittedName>
        <fullName evidence="1">Uncharacterized protein</fullName>
    </submittedName>
</protein>
<name>X1SYZ0_9ZZZZ</name>
<reference evidence="1" key="1">
    <citation type="journal article" date="2014" name="Front. Microbiol.">
        <title>High frequency of phylogenetically diverse reductive dehalogenase-homologous genes in deep subseafloor sedimentary metagenomes.</title>
        <authorList>
            <person name="Kawai M."/>
            <person name="Futagami T."/>
            <person name="Toyoda A."/>
            <person name="Takaki Y."/>
            <person name="Nishi S."/>
            <person name="Hori S."/>
            <person name="Arai W."/>
            <person name="Tsubouchi T."/>
            <person name="Morono Y."/>
            <person name="Uchiyama I."/>
            <person name="Ito T."/>
            <person name="Fujiyama A."/>
            <person name="Inagaki F."/>
            <person name="Takami H."/>
        </authorList>
    </citation>
    <scope>NUCLEOTIDE SEQUENCE</scope>
    <source>
        <strain evidence="1">Expedition CK06-06</strain>
    </source>
</reference>
<dbReference type="AlphaFoldDB" id="X1SYZ0"/>